<keyword evidence="1" id="KW-0812">Transmembrane</keyword>
<keyword evidence="1" id="KW-1133">Transmembrane helix</keyword>
<accession>A0ABU7LSF8</accession>
<dbReference type="EMBL" id="JAZDRP010000006">
    <property type="protein sequence ID" value="MEE2526857.1"/>
    <property type="molecule type" value="Genomic_DNA"/>
</dbReference>
<comment type="caution">
    <text evidence="2">The sequence shown here is derived from an EMBL/GenBank/DDBJ whole genome shotgun (WGS) entry which is preliminary data.</text>
</comment>
<keyword evidence="3" id="KW-1185">Reference proteome</keyword>
<gene>
    <name evidence="2" type="ORF">V0U79_10785</name>
</gene>
<name>A0ABU7LSF8_9PROT</name>
<evidence type="ECO:0000313" key="2">
    <source>
        <dbReference type="EMBL" id="MEE2526857.1"/>
    </source>
</evidence>
<evidence type="ECO:0000256" key="1">
    <source>
        <dbReference type="SAM" id="Phobius"/>
    </source>
</evidence>
<dbReference type="Proteomes" id="UP001354971">
    <property type="component" value="Unassembled WGS sequence"/>
</dbReference>
<sequence>MILTNLAKAVREQNWFAVALEFVIVIAGVVIGFQITQWNDARTDRARADEYLSRIEEETYRNFDRAIDRVIAWRWQAEAGERALEYIRTGSVPQDDAWRLVVDFNYVGDVNQFRSELSTFEELRSSGRLNLIRNSSIRSFLMQYAGAANSNVFRLGTSRRDDYRESVRQRTPPRIYMHIKRACTFLAPDSDATAIRDCAPPDGVSDEAIVTLLETYRADTQLVDELRAATNALGEAAYGYTQLVRYFEPVINQMREELGMELVDEVSVRLGATAE</sequence>
<keyword evidence="1" id="KW-0472">Membrane</keyword>
<feature type="transmembrane region" description="Helical" evidence="1">
    <location>
        <begin position="15"/>
        <end position="35"/>
    </location>
</feature>
<reference evidence="2 3" key="1">
    <citation type="submission" date="2024-01" db="EMBL/GenBank/DDBJ databases">
        <title>Hyphobacterium bacterium isolated from marine sediment.</title>
        <authorList>
            <person name="Zhao S."/>
        </authorList>
    </citation>
    <scope>NUCLEOTIDE SEQUENCE [LARGE SCALE GENOMIC DNA]</scope>
    <source>
        <strain evidence="3">HN65</strain>
    </source>
</reference>
<dbReference type="RefSeq" id="WP_330199520.1">
    <property type="nucleotide sequence ID" value="NZ_JAZDRP010000006.1"/>
</dbReference>
<evidence type="ECO:0000313" key="3">
    <source>
        <dbReference type="Proteomes" id="UP001354971"/>
    </source>
</evidence>
<organism evidence="2 3">
    <name type="scientific">Hyphobacterium lacteum</name>
    <dbReference type="NCBI Taxonomy" id="3116575"/>
    <lineage>
        <taxon>Bacteria</taxon>
        <taxon>Pseudomonadati</taxon>
        <taxon>Pseudomonadota</taxon>
        <taxon>Alphaproteobacteria</taxon>
        <taxon>Maricaulales</taxon>
        <taxon>Maricaulaceae</taxon>
        <taxon>Hyphobacterium</taxon>
    </lineage>
</organism>
<proteinExistence type="predicted"/>
<protein>
    <submittedName>
        <fullName evidence="2">Uncharacterized protein</fullName>
    </submittedName>
</protein>